<protein>
    <recommendedName>
        <fullName evidence="1">5-oxoprolinase subunit A</fullName>
        <shortName evidence="1">5-OPase subunit A</shortName>
        <ecNumber evidence="1">3.5.2.9</ecNumber>
    </recommendedName>
    <alternativeName>
        <fullName evidence="1">5-oxoprolinase (ATP-hydrolyzing) subunit A</fullName>
    </alternativeName>
</protein>
<comment type="catalytic activity">
    <reaction evidence="1">
        <text>5-oxo-L-proline + ATP + 2 H2O = L-glutamate + ADP + phosphate + H(+)</text>
        <dbReference type="Rhea" id="RHEA:10348"/>
        <dbReference type="ChEBI" id="CHEBI:15377"/>
        <dbReference type="ChEBI" id="CHEBI:15378"/>
        <dbReference type="ChEBI" id="CHEBI:29985"/>
        <dbReference type="ChEBI" id="CHEBI:30616"/>
        <dbReference type="ChEBI" id="CHEBI:43474"/>
        <dbReference type="ChEBI" id="CHEBI:58402"/>
        <dbReference type="ChEBI" id="CHEBI:456216"/>
        <dbReference type="EC" id="3.5.2.9"/>
    </reaction>
</comment>
<sequence>MIHTGNDGISRSIDLNCDFGEGYGAYTFGQDETLLNYVTSVNIACGFHAGDPHTIREAVSRAVQAGVAVGAHPGLPDRLGFGRREIALSPSEVYEITLYQIGALDAFVRASGSKLKHVKPHGALYHMAGGQASIAEAFVQAVRAYDSQLKIYGQSGSLLLAEAQKQGLSKVSEVFADRAYIRGGQLAPRRSPGAVLSSPEAALQQTLYMLKHNKVRTLEGEEAAITAETVCLHGDGEHAGQFAAALRNGLAGAGIVLQPPS</sequence>
<evidence type="ECO:0000313" key="3">
    <source>
        <dbReference type="Proteomes" id="UP001596047"/>
    </source>
</evidence>
<dbReference type="InterPro" id="IPR011330">
    <property type="entry name" value="Glyco_hydro/deAcase_b/a-brl"/>
</dbReference>
<proteinExistence type="inferred from homology"/>
<gene>
    <name evidence="1" type="primary">pxpA</name>
    <name evidence="2" type="ORF">ACFPYJ_03295</name>
</gene>
<dbReference type="Proteomes" id="UP001596047">
    <property type="component" value="Unassembled WGS sequence"/>
</dbReference>
<dbReference type="PANTHER" id="PTHR30292">
    <property type="entry name" value="UNCHARACTERIZED PROTEIN YBGL-RELATED"/>
    <property type="match status" value="1"/>
</dbReference>
<comment type="similarity">
    <text evidence="1">Belongs to the LamB/PxpA family.</text>
</comment>
<keyword evidence="1" id="KW-0378">Hydrolase</keyword>
<keyword evidence="1" id="KW-0547">Nucleotide-binding</keyword>
<dbReference type="NCBIfam" id="NF003816">
    <property type="entry name" value="PRK05406.1-5"/>
    <property type="match status" value="1"/>
</dbReference>
<dbReference type="EMBL" id="JBHSOW010000015">
    <property type="protein sequence ID" value="MFC5648154.1"/>
    <property type="molecule type" value="Genomic_DNA"/>
</dbReference>
<comment type="subunit">
    <text evidence="1">Forms a complex composed of PxpA, PxpB and PxpC.</text>
</comment>
<dbReference type="Pfam" id="PF03746">
    <property type="entry name" value="LamB_YcsF"/>
    <property type="match status" value="1"/>
</dbReference>
<dbReference type="InterPro" id="IPR005501">
    <property type="entry name" value="LamB/YcsF/PxpA-like"/>
</dbReference>
<comment type="caution">
    <text evidence="2">The sequence shown here is derived from an EMBL/GenBank/DDBJ whole genome shotgun (WGS) entry which is preliminary data.</text>
</comment>
<dbReference type="PANTHER" id="PTHR30292:SF0">
    <property type="entry name" value="5-OXOPROLINASE SUBUNIT A"/>
    <property type="match status" value="1"/>
</dbReference>
<keyword evidence="3" id="KW-1185">Reference proteome</keyword>
<dbReference type="SUPFAM" id="SSF88713">
    <property type="entry name" value="Glycoside hydrolase/deacetylase"/>
    <property type="match status" value="1"/>
</dbReference>
<reference evidence="3" key="1">
    <citation type="journal article" date="2019" name="Int. J. Syst. Evol. Microbiol.">
        <title>The Global Catalogue of Microorganisms (GCM) 10K type strain sequencing project: providing services to taxonomists for standard genome sequencing and annotation.</title>
        <authorList>
            <consortium name="The Broad Institute Genomics Platform"/>
            <consortium name="The Broad Institute Genome Sequencing Center for Infectious Disease"/>
            <person name="Wu L."/>
            <person name="Ma J."/>
        </authorList>
    </citation>
    <scope>NUCLEOTIDE SEQUENCE [LARGE SCALE GENOMIC DNA]</scope>
    <source>
        <strain evidence="3">CGMCC 1.3240</strain>
    </source>
</reference>
<dbReference type="EC" id="3.5.2.9" evidence="1"/>
<accession>A0ABW0VU13</accession>
<keyword evidence="1" id="KW-0067">ATP-binding</keyword>
<comment type="function">
    <text evidence="1">Catalyzes the cleavage of 5-oxoproline to form L-glutamate coupled to the hydrolysis of ATP to ADP and inorganic phosphate.</text>
</comment>
<dbReference type="CDD" id="cd10787">
    <property type="entry name" value="LamB_YcsF_like"/>
    <property type="match status" value="1"/>
</dbReference>
<organism evidence="2 3">
    <name type="scientific">Paenibacillus solisilvae</name>
    <dbReference type="NCBI Taxonomy" id="2486751"/>
    <lineage>
        <taxon>Bacteria</taxon>
        <taxon>Bacillati</taxon>
        <taxon>Bacillota</taxon>
        <taxon>Bacilli</taxon>
        <taxon>Bacillales</taxon>
        <taxon>Paenibacillaceae</taxon>
        <taxon>Paenibacillus</taxon>
    </lineage>
</organism>
<dbReference type="RefSeq" id="WP_379186612.1">
    <property type="nucleotide sequence ID" value="NZ_JBHSOW010000015.1"/>
</dbReference>
<dbReference type="NCBIfam" id="NF003814">
    <property type="entry name" value="PRK05406.1-3"/>
    <property type="match status" value="1"/>
</dbReference>
<dbReference type="Gene3D" id="3.20.20.370">
    <property type="entry name" value="Glycoside hydrolase/deacetylase"/>
    <property type="match status" value="1"/>
</dbReference>
<evidence type="ECO:0000313" key="2">
    <source>
        <dbReference type="EMBL" id="MFC5648154.1"/>
    </source>
</evidence>
<name>A0ABW0VU13_9BACL</name>
<dbReference type="HAMAP" id="MF_00691">
    <property type="entry name" value="PxpA"/>
    <property type="match status" value="1"/>
</dbReference>
<evidence type="ECO:0000256" key="1">
    <source>
        <dbReference type="HAMAP-Rule" id="MF_00691"/>
    </source>
</evidence>